<evidence type="ECO:0000313" key="10">
    <source>
        <dbReference type="EMBL" id="LAC21939.1"/>
    </source>
</evidence>
<dbReference type="SUPFAM" id="SSF88798">
    <property type="entry name" value="N-terminal, heterodimerisation domain of RBP7 (RpoE)"/>
    <property type="match status" value="1"/>
</dbReference>
<dbReference type="GO" id="GO:0005666">
    <property type="term" value="C:RNA polymerase III complex"/>
    <property type="evidence" value="ECO:0007669"/>
    <property type="project" value="TreeGrafter"/>
</dbReference>
<feature type="region of interest" description="Disordered" evidence="6">
    <location>
        <begin position="223"/>
        <end position="252"/>
    </location>
</feature>
<dbReference type="InterPro" id="IPR013238">
    <property type="entry name" value="RNA_pol_III_Rbc25"/>
</dbReference>
<dbReference type="Gene3D" id="3.30.1490.120">
    <property type="entry name" value="RNA polymerase Rpb7-like, N-terminal domain"/>
    <property type="match status" value="1"/>
</dbReference>
<sequence length="252" mass="28228">MFILEELRDVVRVPPSKFTAPLELALTEELNRKLANKVVLNVGLCICLFDIIKMEDSYIYPGDGSSHTRTTFNFTVFRPAIEEIMEGEVKAVSSEGLQVNVVFFDGIFIKKENMMSDCHYDETEKVWVWNYQGHQLIMAVGNRIRFRVIAEEFVDTTPCGPQLAEEYKAAQLNITLSNSSAAGAGTGTAKPVLINNKDPLGEVHPYTLYGSINGDGLGMVSWWDDDEEEEEADDADENAQQEDVAETMQTEQ</sequence>
<evidence type="ECO:0000256" key="1">
    <source>
        <dbReference type="ARBA" id="ARBA00004123"/>
    </source>
</evidence>
<dbReference type="AlphaFoldDB" id="A0A2P2I3S8"/>
<dbReference type="InterPro" id="IPR004519">
    <property type="entry name" value="RNAP_E/RPC8"/>
</dbReference>
<dbReference type="PANTHER" id="PTHR12709:SF1">
    <property type="entry name" value="DNA-DIRECTED RNA POLYMERASE III SUBUNIT RPC8"/>
    <property type="match status" value="1"/>
</dbReference>
<feature type="domain" description="RNA polymerase III subunit Rpc25" evidence="8">
    <location>
        <begin position="83"/>
        <end position="223"/>
    </location>
</feature>
<dbReference type="GO" id="GO:0003677">
    <property type="term" value="F:DNA binding"/>
    <property type="evidence" value="ECO:0007669"/>
    <property type="project" value="InterPro"/>
</dbReference>
<evidence type="ECO:0000256" key="5">
    <source>
        <dbReference type="ARBA" id="ARBA00023242"/>
    </source>
</evidence>
<name>A0A2P2I3S8_9CRUS</name>
<dbReference type="Pfam" id="PF08292">
    <property type="entry name" value="RNA_pol_Rbc25"/>
    <property type="match status" value="1"/>
</dbReference>
<feature type="domain" description="RNA polymerase Rpb7-like N-terminal" evidence="7">
    <location>
        <begin position="8"/>
        <end position="64"/>
    </location>
</feature>
<dbReference type="GO" id="GO:0003899">
    <property type="term" value="F:DNA-directed RNA polymerase activity"/>
    <property type="evidence" value="ECO:0007669"/>
    <property type="project" value="InterPro"/>
</dbReference>
<comment type="similarity">
    <text evidence="2">Belongs to the eukaryotic RPB7/RPC8 RNA polymerase subunit family.</text>
</comment>
<proteinExistence type="evidence at transcript level"/>
<reference evidence="10" key="1">
    <citation type="submission" date="2017-11" db="EMBL/GenBank/DDBJ databases">
        <title>The sensing device of the deep-sea amphipod.</title>
        <authorList>
            <person name="Kobayashi H."/>
            <person name="Nagahama T."/>
            <person name="Arai W."/>
            <person name="Sasagawa Y."/>
            <person name="Umeda M."/>
            <person name="Hayashi T."/>
            <person name="Nikaido I."/>
            <person name="Watanabe H."/>
            <person name="Oguri K."/>
            <person name="Kitazato H."/>
            <person name="Fujioka K."/>
            <person name="Kido Y."/>
            <person name="Takami H."/>
        </authorList>
    </citation>
    <scope>NUCLEOTIDE SEQUENCE</scope>
    <source>
        <tissue evidence="10">Whole body</tissue>
    </source>
</reference>
<reference evidence="9" key="2">
    <citation type="journal article" date="2018" name="Biosci. Biotechnol. Biochem.">
        <title>Polysaccharide hydrolase of the hadal zone amphipods Hirondellea gigas.</title>
        <authorList>
            <person name="Kobayashi H."/>
            <person name="Nagahama T."/>
            <person name="Arai W."/>
            <person name="Sasagawa Y."/>
            <person name="Umeda M."/>
            <person name="Hayashi T."/>
            <person name="Nikaido I."/>
            <person name="Watanabe H."/>
            <person name="Oguri K."/>
            <person name="Kitazato H."/>
            <person name="Fujioka K."/>
            <person name="Kido Y."/>
            <person name="Takami H."/>
        </authorList>
    </citation>
    <scope>NUCLEOTIDE SEQUENCE</scope>
    <source>
        <tissue evidence="9">Whole body</tissue>
    </source>
</reference>
<evidence type="ECO:0000256" key="4">
    <source>
        <dbReference type="ARBA" id="ARBA00023163"/>
    </source>
</evidence>
<dbReference type="InterPro" id="IPR005576">
    <property type="entry name" value="Rpb7-like_N"/>
</dbReference>
<evidence type="ECO:0000259" key="7">
    <source>
        <dbReference type="Pfam" id="PF03876"/>
    </source>
</evidence>
<keyword evidence="4" id="KW-0804">Transcription</keyword>
<accession>A0A2P2I3S8</accession>
<keyword evidence="3 9" id="KW-0240">DNA-directed RNA polymerase</keyword>
<evidence type="ECO:0000256" key="6">
    <source>
        <dbReference type="SAM" id="MobiDB-lite"/>
    </source>
</evidence>
<keyword evidence="5" id="KW-0539">Nucleus</keyword>
<dbReference type="InterPro" id="IPR036898">
    <property type="entry name" value="RNA_pol_Rpb7-like_N_sf"/>
</dbReference>
<dbReference type="Pfam" id="PF03876">
    <property type="entry name" value="SHS2_Rpb7-N"/>
    <property type="match status" value="1"/>
</dbReference>
<protein>
    <submittedName>
        <fullName evidence="9">DNA-directed RNA polymerase III subunit RPC8-like</fullName>
    </submittedName>
</protein>
<dbReference type="InterPro" id="IPR012340">
    <property type="entry name" value="NA-bd_OB-fold"/>
</dbReference>
<dbReference type="SUPFAM" id="SSF50249">
    <property type="entry name" value="Nucleic acid-binding proteins"/>
    <property type="match status" value="1"/>
</dbReference>
<comment type="subcellular location">
    <subcellularLocation>
        <location evidence="1">Nucleus</location>
    </subcellularLocation>
</comment>
<organism evidence="9">
    <name type="scientific">Hirondellea gigas</name>
    <dbReference type="NCBI Taxonomy" id="1518452"/>
    <lineage>
        <taxon>Eukaryota</taxon>
        <taxon>Metazoa</taxon>
        <taxon>Ecdysozoa</taxon>
        <taxon>Arthropoda</taxon>
        <taxon>Crustacea</taxon>
        <taxon>Multicrustacea</taxon>
        <taxon>Malacostraca</taxon>
        <taxon>Eumalacostraca</taxon>
        <taxon>Peracarida</taxon>
        <taxon>Amphipoda</taxon>
        <taxon>Amphilochidea</taxon>
        <taxon>Lysianassida</taxon>
        <taxon>Lysianassidira</taxon>
        <taxon>Lysianassoidea</taxon>
        <taxon>Lysianassidae</taxon>
        <taxon>Hirondellea</taxon>
    </lineage>
</organism>
<dbReference type="NCBIfam" id="TIGR00448">
    <property type="entry name" value="rpoE"/>
    <property type="match status" value="1"/>
</dbReference>
<evidence type="ECO:0000313" key="9">
    <source>
        <dbReference type="EMBL" id="LAB68530.1"/>
    </source>
</evidence>
<evidence type="ECO:0000259" key="8">
    <source>
        <dbReference type="Pfam" id="PF08292"/>
    </source>
</evidence>
<dbReference type="EMBL" id="IACT01002672">
    <property type="protein sequence ID" value="LAC21939.1"/>
    <property type="molecule type" value="mRNA"/>
</dbReference>
<dbReference type="PANTHER" id="PTHR12709">
    <property type="entry name" value="DNA-DIRECTED RNA POLYMERASE II, III"/>
    <property type="match status" value="1"/>
</dbReference>
<evidence type="ECO:0000256" key="2">
    <source>
        <dbReference type="ARBA" id="ARBA00009307"/>
    </source>
</evidence>
<dbReference type="InterPro" id="IPR045113">
    <property type="entry name" value="Rpb7-like"/>
</dbReference>
<dbReference type="FunFam" id="3.30.1490.120:FF:000002">
    <property type="entry name" value="DNA-directed RNA polymerase III subunit RPC8"/>
    <property type="match status" value="1"/>
</dbReference>
<dbReference type="EMBL" id="IACF01002895">
    <property type="protein sequence ID" value="LAB68530.1"/>
    <property type="molecule type" value="mRNA"/>
</dbReference>
<feature type="compositionally biased region" description="Acidic residues" evidence="6">
    <location>
        <begin position="223"/>
        <end position="245"/>
    </location>
</feature>
<dbReference type="CDD" id="cd04330">
    <property type="entry name" value="RNAP_III_Rpc25_N"/>
    <property type="match status" value="1"/>
</dbReference>
<dbReference type="Gene3D" id="2.40.50.140">
    <property type="entry name" value="Nucleic acid-binding proteins"/>
    <property type="match status" value="1"/>
</dbReference>
<dbReference type="GO" id="GO:0006384">
    <property type="term" value="P:transcription initiation at RNA polymerase III promoter"/>
    <property type="evidence" value="ECO:0007669"/>
    <property type="project" value="TreeGrafter"/>
</dbReference>
<evidence type="ECO:0000256" key="3">
    <source>
        <dbReference type="ARBA" id="ARBA00022478"/>
    </source>
</evidence>